<evidence type="ECO:0000313" key="1">
    <source>
        <dbReference type="EMBL" id="KAJ7389311.1"/>
    </source>
</evidence>
<sequence length="274" mass="31038">MSVVLLLTSVVLLLTSVVLLLTSVVVYFYVSSTPVDVSNTPFDVSAENTSFSVDAHGVLREGWYNVNHDCNKPTMREHPAFKTPVQSQIILRDFDAPVDILPESGSYTFYLSCDDVCELWKHDVNENVIKEDNKKAEEILTKQPIISVKRWTTYLHWKQLALMYAMENSALYRNPTGDFSVGDFKSNPFHYLLVKKLALSMVADVLDCTFLCVGEPMCYSFNMAAYPDSKGLHLCELLATDKYRATNKFHANATFHHYSPSVRFVDLITIHISS</sequence>
<dbReference type="OrthoDB" id="5953138at2759"/>
<dbReference type="AlphaFoldDB" id="A0A9W9ZWR9"/>
<proteinExistence type="predicted"/>
<dbReference type="Proteomes" id="UP001163046">
    <property type="component" value="Unassembled WGS sequence"/>
</dbReference>
<organism evidence="1 2">
    <name type="scientific">Desmophyllum pertusum</name>
    <dbReference type="NCBI Taxonomy" id="174260"/>
    <lineage>
        <taxon>Eukaryota</taxon>
        <taxon>Metazoa</taxon>
        <taxon>Cnidaria</taxon>
        <taxon>Anthozoa</taxon>
        <taxon>Hexacorallia</taxon>
        <taxon>Scleractinia</taxon>
        <taxon>Caryophylliina</taxon>
        <taxon>Caryophylliidae</taxon>
        <taxon>Desmophyllum</taxon>
    </lineage>
</organism>
<comment type="caution">
    <text evidence="1">The sequence shown here is derived from an EMBL/GenBank/DDBJ whole genome shotgun (WGS) entry which is preliminary data.</text>
</comment>
<name>A0A9W9ZWR9_9CNID</name>
<protein>
    <submittedName>
        <fullName evidence="1">Uncharacterized protein</fullName>
    </submittedName>
</protein>
<reference evidence="1" key="1">
    <citation type="submission" date="2023-01" db="EMBL/GenBank/DDBJ databases">
        <title>Genome assembly of the deep-sea coral Lophelia pertusa.</title>
        <authorList>
            <person name="Herrera S."/>
            <person name="Cordes E."/>
        </authorList>
    </citation>
    <scope>NUCLEOTIDE SEQUENCE</scope>
    <source>
        <strain evidence="1">USNM1676648</strain>
        <tissue evidence="1">Polyp</tissue>
    </source>
</reference>
<gene>
    <name evidence="1" type="ORF">OS493_032165</name>
</gene>
<dbReference type="EMBL" id="MU825435">
    <property type="protein sequence ID" value="KAJ7389311.1"/>
    <property type="molecule type" value="Genomic_DNA"/>
</dbReference>
<accession>A0A9W9ZWR9</accession>
<evidence type="ECO:0000313" key="2">
    <source>
        <dbReference type="Proteomes" id="UP001163046"/>
    </source>
</evidence>
<keyword evidence="2" id="KW-1185">Reference proteome</keyword>